<name>M5U4C1_9BACT</name>
<evidence type="ECO:0000256" key="1">
    <source>
        <dbReference type="ARBA" id="ARBA00004651"/>
    </source>
</evidence>
<feature type="transmembrane region" description="Helical" evidence="6">
    <location>
        <begin position="157"/>
        <end position="178"/>
    </location>
</feature>
<sequence>MSTKPHTELDSEPKVAVTLVVLTFIGVGLGYATSIFAARALGPIGFEQYAVAVATLGVMSSIAEMGVGKNALKVLPGYEVSGEYSLASGYWRYGLVTLLVVSGGLSASVIGWSFFSQGVATSKPLAVAMLFLPFAAFSGVGIDFVMANRVAVGGAVIARVIVPGITLVLLAVAGFVGMDVSVSTMVVMYGSGAVVGAILAITVFISSSPKQYFSTKPSYHFRSWLRYCIYFAMSALFATALFRISVLVMEALPVEAMEVAHLAAALDTGCLILLLAKSTDKLFQPQMSIVLAEADWETGMKIRTKRYYLIGSACAAFLLVIWLFGKRILSLYGEEFQDAYSALLFVSIGASAWTFFSLSPIFLHYRGMSVYVLIVTAAANVVLLAATAWLGVNYGAKGAGMAFGGVLATTIMLFYFRSRAELRRLAKLGNKEQYLSGL</sequence>
<keyword evidence="3 6" id="KW-0812">Transmembrane</keyword>
<dbReference type="InterPro" id="IPR050833">
    <property type="entry name" value="Poly_Biosynth_Transport"/>
</dbReference>
<feature type="transmembrane region" description="Helical" evidence="6">
    <location>
        <begin position="307"/>
        <end position="325"/>
    </location>
</feature>
<feature type="transmembrane region" description="Helical" evidence="6">
    <location>
        <begin position="184"/>
        <end position="206"/>
    </location>
</feature>
<comment type="subcellular location">
    <subcellularLocation>
        <location evidence="1">Cell membrane</location>
        <topology evidence="1">Multi-pass membrane protein</topology>
    </subcellularLocation>
</comment>
<evidence type="ECO:0000313" key="8">
    <source>
        <dbReference type="Proteomes" id="UP000011885"/>
    </source>
</evidence>
<feature type="transmembrane region" description="Helical" evidence="6">
    <location>
        <begin position="370"/>
        <end position="392"/>
    </location>
</feature>
<evidence type="ECO:0000256" key="2">
    <source>
        <dbReference type="ARBA" id="ARBA00022475"/>
    </source>
</evidence>
<feature type="transmembrane region" description="Helical" evidence="6">
    <location>
        <begin position="340"/>
        <end position="363"/>
    </location>
</feature>
<dbReference type="EMBL" id="ANOH01000156">
    <property type="protein sequence ID" value="EMI56295.1"/>
    <property type="molecule type" value="Genomic_DNA"/>
</dbReference>
<dbReference type="PATRIC" id="fig|1263870.3.peg.2399"/>
<protein>
    <submittedName>
        <fullName evidence="7">Membrane protein</fullName>
    </submittedName>
</protein>
<reference evidence="7 8" key="1">
    <citation type="journal article" date="2013" name="Mar. Genomics">
        <title>Expression of sulfatases in Rhodopirellula baltica and the diversity of sulfatases in the genus Rhodopirellula.</title>
        <authorList>
            <person name="Wegner C.E."/>
            <person name="Richter-Heitmann T."/>
            <person name="Klindworth A."/>
            <person name="Klockow C."/>
            <person name="Richter M."/>
            <person name="Achstetter T."/>
            <person name="Glockner F.O."/>
            <person name="Harder J."/>
        </authorList>
    </citation>
    <scope>NUCLEOTIDE SEQUENCE [LARGE SCALE GENOMIC DNA]</scope>
    <source>
        <strain evidence="7 8">SM41</strain>
    </source>
</reference>
<evidence type="ECO:0000256" key="6">
    <source>
        <dbReference type="SAM" id="Phobius"/>
    </source>
</evidence>
<feature type="transmembrane region" description="Helical" evidence="6">
    <location>
        <begin position="227"/>
        <end position="247"/>
    </location>
</feature>
<keyword evidence="5 6" id="KW-0472">Membrane</keyword>
<gene>
    <name evidence="7" type="ORF">RSSM_02253</name>
</gene>
<dbReference type="AlphaFoldDB" id="M5U4C1"/>
<evidence type="ECO:0000256" key="3">
    <source>
        <dbReference type="ARBA" id="ARBA00022692"/>
    </source>
</evidence>
<dbReference type="PANTHER" id="PTHR30250:SF11">
    <property type="entry name" value="O-ANTIGEN TRANSPORTER-RELATED"/>
    <property type="match status" value="1"/>
</dbReference>
<feature type="transmembrane region" description="Helical" evidence="6">
    <location>
        <begin position="15"/>
        <end position="37"/>
    </location>
</feature>
<feature type="transmembrane region" description="Helical" evidence="6">
    <location>
        <begin position="93"/>
        <end position="115"/>
    </location>
</feature>
<keyword evidence="4 6" id="KW-1133">Transmembrane helix</keyword>
<keyword evidence="8" id="KW-1185">Reference proteome</keyword>
<comment type="caution">
    <text evidence="7">The sequence shown here is derived from an EMBL/GenBank/DDBJ whole genome shotgun (WGS) entry which is preliminary data.</text>
</comment>
<accession>M5U4C1</accession>
<dbReference type="GO" id="GO:0005886">
    <property type="term" value="C:plasma membrane"/>
    <property type="evidence" value="ECO:0007669"/>
    <property type="project" value="UniProtKB-SubCell"/>
</dbReference>
<feature type="transmembrane region" description="Helical" evidence="6">
    <location>
        <begin position="127"/>
        <end position="145"/>
    </location>
</feature>
<proteinExistence type="predicted"/>
<keyword evidence="2" id="KW-1003">Cell membrane</keyword>
<evidence type="ECO:0000313" key="7">
    <source>
        <dbReference type="EMBL" id="EMI56295.1"/>
    </source>
</evidence>
<evidence type="ECO:0000256" key="5">
    <source>
        <dbReference type="ARBA" id="ARBA00023136"/>
    </source>
</evidence>
<evidence type="ECO:0000256" key="4">
    <source>
        <dbReference type="ARBA" id="ARBA00022989"/>
    </source>
</evidence>
<dbReference type="PANTHER" id="PTHR30250">
    <property type="entry name" value="PST FAMILY PREDICTED COLANIC ACID TRANSPORTER"/>
    <property type="match status" value="1"/>
</dbReference>
<dbReference type="RefSeq" id="WP_008677627.1">
    <property type="nucleotide sequence ID" value="NZ_ANOH01000156.1"/>
</dbReference>
<organism evidence="7 8">
    <name type="scientific">Rhodopirellula sallentina SM41</name>
    <dbReference type="NCBI Taxonomy" id="1263870"/>
    <lineage>
        <taxon>Bacteria</taxon>
        <taxon>Pseudomonadati</taxon>
        <taxon>Planctomycetota</taxon>
        <taxon>Planctomycetia</taxon>
        <taxon>Pirellulales</taxon>
        <taxon>Pirellulaceae</taxon>
        <taxon>Rhodopirellula</taxon>
    </lineage>
</organism>
<dbReference type="Proteomes" id="UP000011885">
    <property type="component" value="Unassembled WGS sequence"/>
</dbReference>
<dbReference type="OrthoDB" id="277023at2"/>
<feature type="transmembrane region" description="Helical" evidence="6">
    <location>
        <begin position="259"/>
        <end position="276"/>
    </location>
</feature>
<feature type="transmembrane region" description="Helical" evidence="6">
    <location>
        <begin position="398"/>
        <end position="416"/>
    </location>
</feature>